<gene>
    <name evidence="3" type="ORF">F5972_00445</name>
</gene>
<dbReference type="EMBL" id="VYTZ01000001">
    <property type="protein sequence ID" value="KAA9381360.1"/>
    <property type="molecule type" value="Genomic_DNA"/>
</dbReference>
<feature type="domain" description="Flavin reductase like" evidence="2">
    <location>
        <begin position="71"/>
        <end position="214"/>
    </location>
</feature>
<keyword evidence="1" id="KW-0560">Oxidoreductase</keyword>
<dbReference type="Gene3D" id="2.30.110.10">
    <property type="entry name" value="Electron Transport, Fmn-binding Protein, Chain A"/>
    <property type="match status" value="1"/>
</dbReference>
<evidence type="ECO:0000259" key="2">
    <source>
        <dbReference type="SMART" id="SM00903"/>
    </source>
</evidence>
<dbReference type="Pfam" id="PF01613">
    <property type="entry name" value="Flavin_Reduct"/>
    <property type="match status" value="1"/>
</dbReference>
<comment type="caution">
    <text evidence="3">The sequence shown here is derived from an EMBL/GenBank/DDBJ whole genome shotgun (WGS) entry which is preliminary data.</text>
</comment>
<sequence>MQLHQRPRSACSRDDLALPPAWRASSSRWRELDDRPPRYGRWVIIRRDDPRTTPLPPIAPSVDADTFREAMAQMAAPLTVLTCYAPDGRMCGLTVNAVCSVSLAPPMLLVCLSRANLSHDAVVGARELCLHVLEPGQQDLALRFASPVDRFRGLDVHPGTAPELTDVRLRVSCEPAGALDGGDHTILLGRVVRVVSPDRRDGGGLVWHRRGAARVSPMRRLNENIGENIGENFGGGIGAGLGNGLSEGLGEGLSATA</sequence>
<organism evidence="3 4">
    <name type="scientific">Microbispora cellulosiformans</name>
    <dbReference type="NCBI Taxonomy" id="2614688"/>
    <lineage>
        <taxon>Bacteria</taxon>
        <taxon>Bacillati</taxon>
        <taxon>Actinomycetota</taxon>
        <taxon>Actinomycetes</taxon>
        <taxon>Streptosporangiales</taxon>
        <taxon>Streptosporangiaceae</taxon>
        <taxon>Microbispora</taxon>
    </lineage>
</organism>
<dbReference type="SUPFAM" id="SSF50475">
    <property type="entry name" value="FMN-binding split barrel"/>
    <property type="match status" value="1"/>
</dbReference>
<protein>
    <submittedName>
        <fullName evidence="3">Flavin reductase family protein</fullName>
    </submittedName>
</protein>
<name>A0A5J5K8Q0_9ACTN</name>
<dbReference type="GO" id="GO:0010181">
    <property type="term" value="F:FMN binding"/>
    <property type="evidence" value="ECO:0007669"/>
    <property type="project" value="InterPro"/>
</dbReference>
<dbReference type="Proteomes" id="UP000327011">
    <property type="component" value="Unassembled WGS sequence"/>
</dbReference>
<dbReference type="SMART" id="SM00903">
    <property type="entry name" value="Flavin_Reduct"/>
    <property type="match status" value="1"/>
</dbReference>
<keyword evidence="4" id="KW-1185">Reference proteome</keyword>
<dbReference type="InterPro" id="IPR012349">
    <property type="entry name" value="Split_barrel_FMN-bd"/>
</dbReference>
<dbReference type="InterPro" id="IPR050268">
    <property type="entry name" value="NADH-dep_flavin_reductase"/>
</dbReference>
<dbReference type="GO" id="GO:0042602">
    <property type="term" value="F:riboflavin reductase (NADPH) activity"/>
    <property type="evidence" value="ECO:0007669"/>
    <property type="project" value="TreeGrafter"/>
</dbReference>
<dbReference type="PANTHER" id="PTHR30466">
    <property type="entry name" value="FLAVIN REDUCTASE"/>
    <property type="match status" value="1"/>
</dbReference>
<evidence type="ECO:0000256" key="1">
    <source>
        <dbReference type="ARBA" id="ARBA00023002"/>
    </source>
</evidence>
<dbReference type="PANTHER" id="PTHR30466:SF1">
    <property type="entry name" value="FMN REDUCTASE (NADH) RUTF"/>
    <property type="match status" value="1"/>
</dbReference>
<reference evidence="3 4" key="1">
    <citation type="submission" date="2019-09" db="EMBL/GenBank/DDBJ databases">
        <title>Screening of Novel Bioactive Compounds from Soil-Associated.</title>
        <authorList>
            <person name="Gong X."/>
        </authorList>
    </citation>
    <scope>NUCLEOTIDE SEQUENCE [LARGE SCALE GENOMIC DNA]</scope>
    <source>
        <strain evidence="3 4">Gxj-6</strain>
    </source>
</reference>
<accession>A0A5J5K8Q0</accession>
<dbReference type="InterPro" id="IPR002563">
    <property type="entry name" value="Flavin_Rdtase-like_dom"/>
</dbReference>
<evidence type="ECO:0000313" key="3">
    <source>
        <dbReference type="EMBL" id="KAA9381360.1"/>
    </source>
</evidence>
<dbReference type="AlphaFoldDB" id="A0A5J5K8Q0"/>
<evidence type="ECO:0000313" key="4">
    <source>
        <dbReference type="Proteomes" id="UP000327011"/>
    </source>
</evidence>
<proteinExistence type="predicted"/>